<keyword evidence="8 9" id="KW-0131">Cell cycle</keyword>
<evidence type="ECO:0000256" key="7">
    <source>
        <dbReference type="ARBA" id="ARBA00023136"/>
    </source>
</evidence>
<dbReference type="PANTHER" id="PTHR35851:SF1">
    <property type="entry name" value="CELL DIVISION PROTEIN FTSQ"/>
    <property type="match status" value="1"/>
</dbReference>
<evidence type="ECO:0000313" key="12">
    <source>
        <dbReference type="Proteomes" id="UP000251842"/>
    </source>
</evidence>
<proteinExistence type="inferred from homology"/>
<dbReference type="Gene3D" id="3.40.50.11690">
    <property type="entry name" value="Cell division protein FtsQ/DivIB"/>
    <property type="match status" value="1"/>
</dbReference>
<dbReference type="GO" id="GO:0090529">
    <property type="term" value="P:cell septum assembly"/>
    <property type="evidence" value="ECO:0007669"/>
    <property type="project" value="InterPro"/>
</dbReference>
<dbReference type="GO" id="GO:0005886">
    <property type="term" value="C:plasma membrane"/>
    <property type="evidence" value="ECO:0007669"/>
    <property type="project" value="UniProtKB-SubCell"/>
</dbReference>
<comment type="function">
    <text evidence="9">Essential cell division protein. May link together the upstream cell division proteins, which are predominantly cytoplasmic, with the downstream cell division proteins, which are predominantly periplasmic. May control correct divisome assembly.</text>
</comment>
<organism evidence="11 12">
    <name type="scientific">Solilutibacter oculi</name>
    <dbReference type="NCBI Taxonomy" id="2698682"/>
    <lineage>
        <taxon>Bacteria</taxon>
        <taxon>Pseudomonadati</taxon>
        <taxon>Pseudomonadota</taxon>
        <taxon>Gammaproteobacteria</taxon>
        <taxon>Lysobacterales</taxon>
        <taxon>Lysobacteraceae</taxon>
        <taxon>Solilutibacter</taxon>
    </lineage>
</organism>
<dbReference type="HAMAP" id="MF_00911">
    <property type="entry name" value="FtsQ_subfam"/>
    <property type="match status" value="1"/>
</dbReference>
<dbReference type="InterPro" id="IPR045335">
    <property type="entry name" value="FtsQ_C_sf"/>
</dbReference>
<dbReference type="PROSITE" id="PS51779">
    <property type="entry name" value="POTRA"/>
    <property type="match status" value="1"/>
</dbReference>
<dbReference type="InterPro" id="IPR026579">
    <property type="entry name" value="FtsQ"/>
</dbReference>
<evidence type="ECO:0000259" key="10">
    <source>
        <dbReference type="PROSITE" id="PS51779"/>
    </source>
</evidence>
<feature type="transmembrane region" description="Helical" evidence="9">
    <location>
        <begin position="7"/>
        <end position="29"/>
    </location>
</feature>
<dbReference type="AlphaFoldDB" id="A0A344J6J4"/>
<dbReference type="Pfam" id="PF08478">
    <property type="entry name" value="POTRA_1"/>
    <property type="match status" value="1"/>
</dbReference>
<keyword evidence="7 9" id="KW-0472">Membrane</keyword>
<keyword evidence="2 9" id="KW-1003">Cell membrane</keyword>
<evidence type="ECO:0000256" key="9">
    <source>
        <dbReference type="HAMAP-Rule" id="MF_00911"/>
    </source>
</evidence>
<dbReference type="RefSeq" id="WP_112926867.1">
    <property type="nucleotide sequence ID" value="NZ_CP029556.1"/>
</dbReference>
<dbReference type="Pfam" id="PF03799">
    <property type="entry name" value="FtsQ_DivIB_C"/>
    <property type="match status" value="1"/>
</dbReference>
<keyword evidence="4 9" id="KW-0132">Cell division</keyword>
<sequence length="245" mass="27255">MNAFLRIVAIAIAIGLIVLPVVAVMNGWIGTERFPLTKLRVTSDARHVPDAELQKLLAPYAKQGFFAVRLDDARNALAKLPWVESAEVSKRWPDVLEVRISEHRPLALWDEKLLLSERGTLYPRAAMGNALPKGLPQLGGDPRRVAEVLAFYNRSRELFAPLGLGVRELRQDARGSWMLRLSDGAQVIVGRQDAEDRVRRFADLLPKLIAPAGRALQRADLRYANGFALKWSEAVSPIALPRKTA</sequence>
<evidence type="ECO:0000256" key="6">
    <source>
        <dbReference type="ARBA" id="ARBA00022989"/>
    </source>
</evidence>
<comment type="subcellular location">
    <subcellularLocation>
        <location evidence="9">Cell inner membrane</location>
        <topology evidence="9">Single-pass type II membrane protein</topology>
    </subcellularLocation>
    <subcellularLocation>
        <location evidence="1">Membrane</location>
    </subcellularLocation>
    <text evidence="9">Localizes to the division septum.</text>
</comment>
<comment type="similarity">
    <text evidence="9">Belongs to the FtsQ/DivIB family. FtsQ subfamily.</text>
</comment>
<dbReference type="OrthoDB" id="9790370at2"/>
<keyword evidence="6 9" id="KW-1133">Transmembrane helix</keyword>
<reference evidence="12" key="1">
    <citation type="submission" date="2018-05" db="EMBL/GenBank/DDBJ databases">
        <title>Luteimonas pekinense sp. nov., isolated from human Meibomian gland secretions, Beijing, China.</title>
        <authorList>
            <person name="Wen T."/>
            <person name="Bai H."/>
            <person name="Lv H."/>
        </authorList>
    </citation>
    <scope>NUCLEOTIDE SEQUENCE [LARGE SCALE GENOMIC DNA]</scope>
    <source>
        <strain evidence="12">83-4</strain>
    </source>
</reference>
<feature type="domain" description="POTRA" evidence="10">
    <location>
        <begin position="34"/>
        <end position="103"/>
    </location>
</feature>
<accession>A0A344J6J4</accession>
<keyword evidence="12" id="KW-1185">Reference proteome</keyword>
<evidence type="ECO:0000256" key="3">
    <source>
        <dbReference type="ARBA" id="ARBA00022519"/>
    </source>
</evidence>
<evidence type="ECO:0000256" key="8">
    <source>
        <dbReference type="ARBA" id="ARBA00023306"/>
    </source>
</evidence>
<dbReference type="EMBL" id="CP029556">
    <property type="protein sequence ID" value="AXA84654.1"/>
    <property type="molecule type" value="Genomic_DNA"/>
</dbReference>
<evidence type="ECO:0000256" key="5">
    <source>
        <dbReference type="ARBA" id="ARBA00022692"/>
    </source>
</evidence>
<evidence type="ECO:0000256" key="2">
    <source>
        <dbReference type="ARBA" id="ARBA00022475"/>
    </source>
</evidence>
<dbReference type="Proteomes" id="UP000251842">
    <property type="component" value="Chromosome"/>
</dbReference>
<keyword evidence="3 9" id="KW-0997">Cell inner membrane</keyword>
<dbReference type="InterPro" id="IPR005548">
    <property type="entry name" value="Cell_div_FtsQ/DivIB_C"/>
</dbReference>
<evidence type="ECO:0000313" key="11">
    <source>
        <dbReference type="EMBL" id="AXA84654.1"/>
    </source>
</evidence>
<name>A0A344J6J4_9GAMM</name>
<evidence type="ECO:0000256" key="4">
    <source>
        <dbReference type="ARBA" id="ARBA00022618"/>
    </source>
</evidence>
<keyword evidence="5 9" id="KW-0812">Transmembrane</keyword>
<dbReference type="PANTHER" id="PTHR35851">
    <property type="entry name" value="CELL DIVISION PROTEIN FTSQ"/>
    <property type="match status" value="1"/>
</dbReference>
<dbReference type="InterPro" id="IPR034746">
    <property type="entry name" value="POTRA"/>
</dbReference>
<protein>
    <recommendedName>
        <fullName evidence="9">Cell division protein FtsQ</fullName>
    </recommendedName>
</protein>
<gene>
    <name evidence="9" type="primary">ftsQ</name>
    <name evidence="11" type="ORF">DCD74_08125</name>
</gene>
<dbReference type="GO" id="GO:0043093">
    <property type="term" value="P:FtsZ-dependent cytokinesis"/>
    <property type="evidence" value="ECO:0007669"/>
    <property type="project" value="UniProtKB-UniRule"/>
</dbReference>
<dbReference type="KEGG" id="lue:DCD74_08125"/>
<evidence type="ECO:0000256" key="1">
    <source>
        <dbReference type="ARBA" id="ARBA00004370"/>
    </source>
</evidence>
<dbReference type="GO" id="GO:0032153">
    <property type="term" value="C:cell division site"/>
    <property type="evidence" value="ECO:0007669"/>
    <property type="project" value="UniProtKB-UniRule"/>
</dbReference>
<dbReference type="Gene3D" id="3.10.20.310">
    <property type="entry name" value="membrane protein fhac"/>
    <property type="match status" value="1"/>
</dbReference>
<dbReference type="InterPro" id="IPR013685">
    <property type="entry name" value="POTRA_FtsQ_type"/>
</dbReference>
<comment type="subunit">
    <text evidence="9">Part of a complex composed of FtsB, FtsL and FtsQ.</text>
</comment>